<dbReference type="InterPro" id="IPR029069">
    <property type="entry name" value="HotDog_dom_sf"/>
</dbReference>
<evidence type="ECO:0000313" key="2">
    <source>
        <dbReference type="EMBL" id="GAA4798631.1"/>
    </source>
</evidence>
<accession>A0ABP9BPH3</accession>
<dbReference type="Gene3D" id="3.10.129.10">
    <property type="entry name" value="Hotdog Thioesterase"/>
    <property type="match status" value="1"/>
</dbReference>
<dbReference type="PANTHER" id="PTHR30272:SF1">
    <property type="entry name" value="3-HYDROXYACYL-[ACYL-CARRIER-PROTEIN] DEHYDRATASE"/>
    <property type="match status" value="1"/>
</dbReference>
<protein>
    <recommendedName>
        <fullName evidence="4">Beta-hydroxyacyl-ACP dehydratase</fullName>
    </recommendedName>
</protein>
<reference evidence="3" key="1">
    <citation type="journal article" date="2019" name="Int. J. Syst. Evol. Microbiol.">
        <title>The Global Catalogue of Microorganisms (GCM) 10K type strain sequencing project: providing services to taxonomists for standard genome sequencing and annotation.</title>
        <authorList>
            <consortium name="The Broad Institute Genomics Platform"/>
            <consortium name="The Broad Institute Genome Sequencing Center for Infectious Disease"/>
            <person name="Wu L."/>
            <person name="Ma J."/>
        </authorList>
    </citation>
    <scope>NUCLEOTIDE SEQUENCE [LARGE SCALE GENOMIC DNA]</scope>
    <source>
        <strain evidence="3">JCM 18204</strain>
    </source>
</reference>
<dbReference type="InterPro" id="IPR013114">
    <property type="entry name" value="FabA_FabZ"/>
</dbReference>
<keyword evidence="3" id="KW-1185">Reference proteome</keyword>
<evidence type="ECO:0008006" key="4">
    <source>
        <dbReference type="Google" id="ProtNLM"/>
    </source>
</evidence>
<dbReference type="RefSeq" id="WP_345303767.1">
    <property type="nucleotide sequence ID" value="NZ_BAABJE010000014.1"/>
</dbReference>
<name>A0ABP9BPH3_9GAMM</name>
<proteinExistence type="predicted"/>
<dbReference type="PANTHER" id="PTHR30272">
    <property type="entry name" value="3-HYDROXYACYL-[ACYL-CARRIER-PROTEIN] DEHYDRATASE"/>
    <property type="match status" value="1"/>
</dbReference>
<gene>
    <name evidence="2" type="ORF">GCM10023307_25990</name>
</gene>
<dbReference type="Proteomes" id="UP001499959">
    <property type="component" value="Unassembled WGS sequence"/>
</dbReference>
<dbReference type="InterPro" id="IPR016776">
    <property type="entry name" value="ApeP-like_dehydratase"/>
</dbReference>
<evidence type="ECO:0000256" key="1">
    <source>
        <dbReference type="ARBA" id="ARBA00023239"/>
    </source>
</evidence>
<dbReference type="EMBL" id="BAABJE010000014">
    <property type="protein sequence ID" value="GAA4798631.1"/>
    <property type="molecule type" value="Genomic_DNA"/>
</dbReference>
<keyword evidence="1" id="KW-0456">Lyase</keyword>
<dbReference type="Pfam" id="PF22817">
    <property type="entry name" value="ApeP-like"/>
    <property type="match status" value="1"/>
</dbReference>
<sequence length="161" mass="17142">MTDAEVEYPQTLDYHQIVRLVPYRSPWLLLDRVISWDKKRIVVQKAISGADPMMAAHLADGPSIMPGVLYIEFVGQATMLLDVLSSGGKRGSGGVGVLARCKGEFVSPAFIGETITAEVTVSDVIAGKTIYEGVVHAGERLICRVSGMGALINTPVVSGAL</sequence>
<dbReference type="SUPFAM" id="SSF54637">
    <property type="entry name" value="Thioesterase/thiol ester dehydrase-isomerase"/>
    <property type="match status" value="1"/>
</dbReference>
<organism evidence="2 3">
    <name type="scientific">Lysobacter hankyongensis</name>
    <dbReference type="NCBI Taxonomy" id="1176535"/>
    <lineage>
        <taxon>Bacteria</taxon>
        <taxon>Pseudomonadati</taxon>
        <taxon>Pseudomonadota</taxon>
        <taxon>Gammaproteobacteria</taxon>
        <taxon>Lysobacterales</taxon>
        <taxon>Lysobacteraceae</taxon>
        <taxon>Lysobacter</taxon>
    </lineage>
</organism>
<comment type="caution">
    <text evidence="2">The sequence shown here is derived from an EMBL/GenBank/DDBJ whole genome shotgun (WGS) entry which is preliminary data.</text>
</comment>
<evidence type="ECO:0000313" key="3">
    <source>
        <dbReference type="Proteomes" id="UP001499959"/>
    </source>
</evidence>